<dbReference type="GO" id="GO:0046872">
    <property type="term" value="F:metal ion binding"/>
    <property type="evidence" value="ECO:0007669"/>
    <property type="project" value="UniProtKB-KW"/>
</dbReference>
<comment type="caution">
    <text evidence="6">The sequence shown here is derived from an EMBL/GenBank/DDBJ whole genome shotgun (WGS) entry which is preliminary data.</text>
</comment>
<dbReference type="InterPro" id="IPR008949">
    <property type="entry name" value="Isoprenoid_synthase_dom_sf"/>
</dbReference>
<evidence type="ECO:0000313" key="6">
    <source>
        <dbReference type="EMBL" id="POS72961.1"/>
    </source>
</evidence>
<dbReference type="PANTHER" id="PTHR12001">
    <property type="entry name" value="GERANYLGERANYL PYROPHOSPHATE SYNTHASE"/>
    <property type="match status" value="1"/>
</dbReference>
<evidence type="ECO:0000256" key="5">
    <source>
        <dbReference type="SAM" id="MobiDB-lite"/>
    </source>
</evidence>
<dbReference type="AlphaFoldDB" id="A0A2P5HRV0"/>
<dbReference type="PANTHER" id="PTHR12001:SF72">
    <property type="entry name" value="THIJ_PFPI FAMILY PROTEIN (AFU_ORTHOLOGUE AFUA_3G01210)-RELATED"/>
    <property type="match status" value="1"/>
</dbReference>
<dbReference type="GO" id="GO:0004659">
    <property type="term" value="F:prenyltransferase activity"/>
    <property type="evidence" value="ECO:0007669"/>
    <property type="project" value="InterPro"/>
</dbReference>
<dbReference type="OrthoDB" id="6921389at2759"/>
<keyword evidence="1 4" id="KW-0808">Transferase</keyword>
<dbReference type="Pfam" id="PF00348">
    <property type="entry name" value="polyprenyl_synt"/>
    <property type="match status" value="1"/>
</dbReference>
<evidence type="ECO:0000256" key="3">
    <source>
        <dbReference type="ARBA" id="ARBA00022842"/>
    </source>
</evidence>
<dbReference type="GO" id="GO:0046165">
    <property type="term" value="P:alcohol biosynthetic process"/>
    <property type="evidence" value="ECO:0007669"/>
    <property type="project" value="UniProtKB-ARBA"/>
</dbReference>
<keyword evidence="7" id="KW-1185">Reference proteome</keyword>
<dbReference type="GO" id="GO:0043386">
    <property type="term" value="P:mycotoxin biosynthetic process"/>
    <property type="evidence" value="ECO:0007669"/>
    <property type="project" value="UniProtKB-ARBA"/>
</dbReference>
<keyword evidence="3" id="KW-0460">Magnesium</keyword>
<evidence type="ECO:0000313" key="7">
    <source>
        <dbReference type="Proteomes" id="UP000094444"/>
    </source>
</evidence>
<evidence type="ECO:0000256" key="4">
    <source>
        <dbReference type="RuleBase" id="RU004466"/>
    </source>
</evidence>
<dbReference type="InterPro" id="IPR000092">
    <property type="entry name" value="Polyprenyl_synt"/>
</dbReference>
<gene>
    <name evidence="6" type="ORF">DHEL01_v208651</name>
</gene>
<accession>A0A2P5HRV0</accession>
<evidence type="ECO:0000256" key="1">
    <source>
        <dbReference type="ARBA" id="ARBA00022679"/>
    </source>
</evidence>
<protein>
    <submittedName>
        <fullName evidence="6">Geranylgeranyl pyrophosphate synthetase</fullName>
    </submittedName>
</protein>
<dbReference type="InterPro" id="IPR033749">
    <property type="entry name" value="Polyprenyl_synt_CS"/>
</dbReference>
<sequence>MEEETGCVAKSPFIEPATTKQADEEDEQTGQPGPYEKPNGFHGVNGHKRSRVIDLSDTKISPAGDEAVMAPFEYINSAQSKGVRDKLVQALNIWIEAPPEAVANVKAVVGDLHNISLMLDDVQDNSPMRRARPATQCVFGAPQTTNSAIYHMVDVISRTAAQNDTGSLEIVLDELKSLLVGQSHDLRWTHLVAVPTVQDYLRMVDGKTGGLFRMLSKFMIAQSTSPAAPATLDRLMTLFGRYFQIRDDYANLMSDQYTKTKGFAEDLDEGKYSFVLIHALHHAASPVREQLHNLLMQRRVAGNMASSQKEYVIWLLREAGSMSFTAEALRGLREDLEDEIRRIESATGRQNIAMQKILGALHVDTNVTVSNVREES</sequence>
<proteinExistence type="inferred from homology"/>
<dbReference type="PROSITE" id="PS00444">
    <property type="entry name" value="POLYPRENYL_SYNTHASE_2"/>
    <property type="match status" value="1"/>
</dbReference>
<name>A0A2P5HRV0_DIAHE</name>
<dbReference type="EMBL" id="MAVT02000889">
    <property type="protein sequence ID" value="POS72961.1"/>
    <property type="molecule type" value="Genomic_DNA"/>
</dbReference>
<dbReference type="STRING" id="158607.A0A2P5HRV0"/>
<comment type="similarity">
    <text evidence="4">Belongs to the FPP/GGPP synthase family.</text>
</comment>
<dbReference type="Gene3D" id="1.10.600.10">
    <property type="entry name" value="Farnesyl Diphosphate Synthase"/>
    <property type="match status" value="1"/>
</dbReference>
<feature type="region of interest" description="Disordered" evidence="5">
    <location>
        <begin position="1"/>
        <end position="47"/>
    </location>
</feature>
<keyword evidence="2" id="KW-0479">Metal-binding</keyword>
<reference evidence="6" key="1">
    <citation type="submission" date="2017-09" db="EMBL/GenBank/DDBJ databases">
        <title>Polyketide synthases of a Diaporthe helianthi virulent isolate.</title>
        <authorList>
            <person name="Baroncelli R."/>
        </authorList>
    </citation>
    <scope>NUCLEOTIDE SEQUENCE [LARGE SCALE GENOMIC DNA]</scope>
    <source>
        <strain evidence="6">7/96</strain>
    </source>
</reference>
<dbReference type="SUPFAM" id="SSF48576">
    <property type="entry name" value="Terpenoid synthases"/>
    <property type="match status" value="1"/>
</dbReference>
<dbReference type="InParanoid" id="A0A2P5HRV0"/>
<dbReference type="SFLD" id="SFLDS00005">
    <property type="entry name" value="Isoprenoid_Synthase_Type_I"/>
    <property type="match status" value="1"/>
</dbReference>
<dbReference type="Proteomes" id="UP000094444">
    <property type="component" value="Unassembled WGS sequence"/>
</dbReference>
<evidence type="ECO:0000256" key="2">
    <source>
        <dbReference type="ARBA" id="ARBA00022723"/>
    </source>
</evidence>
<organism evidence="6 7">
    <name type="scientific">Diaporthe helianthi</name>
    <dbReference type="NCBI Taxonomy" id="158607"/>
    <lineage>
        <taxon>Eukaryota</taxon>
        <taxon>Fungi</taxon>
        <taxon>Dikarya</taxon>
        <taxon>Ascomycota</taxon>
        <taxon>Pezizomycotina</taxon>
        <taxon>Sordariomycetes</taxon>
        <taxon>Sordariomycetidae</taxon>
        <taxon>Diaporthales</taxon>
        <taxon>Diaporthaceae</taxon>
        <taxon>Diaporthe</taxon>
    </lineage>
</organism>
<dbReference type="GO" id="GO:0008299">
    <property type="term" value="P:isoprenoid biosynthetic process"/>
    <property type="evidence" value="ECO:0007669"/>
    <property type="project" value="InterPro"/>
</dbReference>